<dbReference type="Proteomes" id="UP000220527">
    <property type="component" value="Unassembled WGS sequence"/>
</dbReference>
<accession>A0A2A6RCZ1</accession>
<dbReference type="GO" id="GO:0004803">
    <property type="term" value="F:transposase activity"/>
    <property type="evidence" value="ECO:0007669"/>
    <property type="project" value="InterPro"/>
</dbReference>
<dbReference type="PANTHER" id="PTHR36966:SF1">
    <property type="entry name" value="REP-ASSOCIATED TYROSINE TRANSPOSASE"/>
    <property type="match status" value="1"/>
</dbReference>
<gene>
    <name evidence="2" type="ORF">CJ255_22160</name>
</gene>
<dbReference type="AlphaFoldDB" id="A0A2A6RCZ1"/>
<protein>
    <recommendedName>
        <fullName evidence="1">Transposase IS200-like domain-containing protein</fullName>
    </recommendedName>
</protein>
<dbReference type="NCBIfam" id="NF047646">
    <property type="entry name" value="REP_Tyr_transpos"/>
    <property type="match status" value="1"/>
</dbReference>
<evidence type="ECO:0000313" key="3">
    <source>
        <dbReference type="Proteomes" id="UP000220527"/>
    </source>
</evidence>
<comment type="caution">
    <text evidence="2">The sequence shown here is derived from an EMBL/GenBank/DDBJ whole genome shotgun (WGS) entry which is preliminary data.</text>
</comment>
<dbReference type="SMART" id="SM01321">
    <property type="entry name" value="Y1_Tnp"/>
    <property type="match status" value="1"/>
</dbReference>
<dbReference type="EMBL" id="NQWI01000302">
    <property type="protein sequence ID" value="PDV97960.1"/>
    <property type="molecule type" value="Genomic_DNA"/>
</dbReference>
<keyword evidence="3" id="KW-1185">Reference proteome</keyword>
<dbReference type="GO" id="GO:0006313">
    <property type="term" value="P:DNA transposition"/>
    <property type="evidence" value="ECO:0007669"/>
    <property type="project" value="InterPro"/>
</dbReference>
<proteinExistence type="predicted"/>
<organism evidence="2 3">
    <name type="scientific">Candidatus Viridilinea mediisalina</name>
    <dbReference type="NCBI Taxonomy" id="2024553"/>
    <lineage>
        <taxon>Bacteria</taxon>
        <taxon>Bacillati</taxon>
        <taxon>Chloroflexota</taxon>
        <taxon>Chloroflexia</taxon>
        <taxon>Chloroflexales</taxon>
        <taxon>Chloroflexineae</taxon>
        <taxon>Oscillochloridaceae</taxon>
        <taxon>Candidatus Viridilinea</taxon>
    </lineage>
</organism>
<dbReference type="PANTHER" id="PTHR36966">
    <property type="entry name" value="REP-ASSOCIATED TYROSINE TRANSPOSASE"/>
    <property type="match status" value="1"/>
</dbReference>
<dbReference type="InterPro" id="IPR002686">
    <property type="entry name" value="Transposase_17"/>
</dbReference>
<name>A0A2A6RCZ1_9CHLR</name>
<feature type="domain" description="Transposase IS200-like" evidence="1">
    <location>
        <begin position="22"/>
        <end position="137"/>
    </location>
</feature>
<dbReference type="Pfam" id="PF01797">
    <property type="entry name" value="Y1_Tnp"/>
    <property type="match status" value="1"/>
</dbReference>
<dbReference type="InterPro" id="IPR052715">
    <property type="entry name" value="RAYT_transposase"/>
</dbReference>
<dbReference type="OrthoDB" id="9800147at2"/>
<dbReference type="Gene3D" id="3.30.70.1290">
    <property type="entry name" value="Transposase IS200-like"/>
    <property type="match status" value="1"/>
</dbReference>
<evidence type="ECO:0000259" key="1">
    <source>
        <dbReference type="SMART" id="SM01321"/>
    </source>
</evidence>
<dbReference type="GO" id="GO:0043565">
    <property type="term" value="F:sequence-specific DNA binding"/>
    <property type="evidence" value="ECO:0007669"/>
    <property type="project" value="TreeGrafter"/>
</dbReference>
<evidence type="ECO:0000313" key="2">
    <source>
        <dbReference type="EMBL" id="PDV97960.1"/>
    </source>
</evidence>
<sequence>MSRAEHNFEQHMQRHTPPHLYIDNTWYMLTATTLAHAPFLANPEFKVIMRETLQRLVLRFGIRLKAWVILDDHYHLLLKSHLGRDVGRFVGQLHANTSRHINQHDALPGRQIWHNYWDTCVRTEAGLWTRFNYIHLNPVKHGYVQRPEDWKFSSYHYYAQKEGTSWLSDCLVRYPIAEYLSGDEPEDQVRRG</sequence>
<dbReference type="SUPFAM" id="SSF143422">
    <property type="entry name" value="Transposase IS200-like"/>
    <property type="match status" value="1"/>
</dbReference>
<dbReference type="InterPro" id="IPR036515">
    <property type="entry name" value="Transposase_17_sf"/>
</dbReference>
<reference evidence="3" key="1">
    <citation type="submission" date="2017-08" db="EMBL/GenBank/DDBJ databases">
        <authorList>
            <person name="Grouzdev D.S."/>
            <person name="Gaisin V.A."/>
            <person name="Rysina M.S."/>
            <person name="Gorlenko V.M."/>
        </authorList>
    </citation>
    <scope>NUCLEOTIDE SEQUENCE [LARGE SCALE GENOMIC DNA]</scope>
    <source>
        <strain evidence="3">Kir15-3F</strain>
    </source>
</reference>